<reference evidence="1 2" key="1">
    <citation type="submission" date="2019-09" db="EMBL/GenBank/DDBJ databases">
        <title>Genome sequence of Hymenobacter sp. M3.</title>
        <authorList>
            <person name="Srinivasan S."/>
        </authorList>
    </citation>
    <scope>NUCLEOTIDE SEQUENCE [LARGE SCALE GENOMIC DNA]</scope>
    <source>
        <strain evidence="1 2">M3</strain>
    </source>
</reference>
<gene>
    <name evidence="1" type="ORF">F0P96_20745</name>
</gene>
<comment type="caution">
    <text evidence="1">The sequence shown here is derived from an EMBL/GenBank/DDBJ whole genome shotgun (WGS) entry which is preliminary data.</text>
</comment>
<dbReference type="EMBL" id="VTWU01000011">
    <property type="protein sequence ID" value="KAA9325128.1"/>
    <property type="molecule type" value="Genomic_DNA"/>
</dbReference>
<dbReference type="Pfam" id="PF20217">
    <property type="entry name" value="DUF6577"/>
    <property type="match status" value="1"/>
</dbReference>
<dbReference type="InterPro" id="IPR046484">
    <property type="entry name" value="DUF6577"/>
</dbReference>
<dbReference type="AlphaFoldDB" id="A0AA88FGH5"/>
<proteinExistence type="predicted"/>
<name>A0AA88FGH5_9BACT</name>
<sequence length="242" mass="27059">MEWVLRAWPQLRSQFRGQIVVAEAELLAFIGQALPVVSPEVWPSVRERLVRNQLLHEAGAGRMSFEPVVVPSVSKPELLPAWRAVWDFLQARLALPLGCLWSTQWLHSFLPSLPDLLVVEVNWAEVNQAGNLLRSYLHSDSSAIPAPASLSPAGLRVVLRPWQRYSPVRRVKGIPVARPEKMLVDAGQLPELSAFVTDATLGSALTAMFSQRALDPQVLLRYAAQCHASARWTTILRHYDTH</sequence>
<evidence type="ECO:0000313" key="1">
    <source>
        <dbReference type="EMBL" id="KAA9325128.1"/>
    </source>
</evidence>
<protein>
    <submittedName>
        <fullName evidence="1">Uncharacterized protein</fullName>
    </submittedName>
</protein>
<dbReference type="Proteomes" id="UP000326380">
    <property type="component" value="Unassembled WGS sequence"/>
</dbReference>
<accession>A0AA88FGH5</accession>
<keyword evidence="2" id="KW-1185">Reference proteome</keyword>
<organism evidence="1 2">
    <name type="scientific">Hymenobacter busanensis</name>
    <dbReference type="NCBI Taxonomy" id="2607656"/>
    <lineage>
        <taxon>Bacteria</taxon>
        <taxon>Pseudomonadati</taxon>
        <taxon>Bacteroidota</taxon>
        <taxon>Cytophagia</taxon>
        <taxon>Cytophagales</taxon>
        <taxon>Hymenobacteraceae</taxon>
        <taxon>Hymenobacter</taxon>
    </lineage>
</organism>
<evidence type="ECO:0000313" key="2">
    <source>
        <dbReference type="Proteomes" id="UP000326380"/>
    </source>
</evidence>